<dbReference type="SUPFAM" id="SSF55681">
    <property type="entry name" value="Class II aaRS and biotin synthetases"/>
    <property type="match status" value="1"/>
</dbReference>
<keyword evidence="4 12" id="KW-0963">Cytoplasm</keyword>
<dbReference type="SMART" id="SM00873">
    <property type="entry name" value="B3_4"/>
    <property type="match status" value="1"/>
</dbReference>
<keyword evidence="6 12" id="KW-0479">Metal-binding</keyword>
<dbReference type="InterPro" id="IPR020825">
    <property type="entry name" value="Phe-tRNA_synthase-like_B3/B4"/>
</dbReference>
<dbReference type="Proteomes" id="UP000051862">
    <property type="component" value="Unassembled WGS sequence"/>
</dbReference>
<evidence type="ECO:0000256" key="11">
    <source>
        <dbReference type="ARBA" id="ARBA00023146"/>
    </source>
</evidence>
<dbReference type="PATRIC" id="fig|277988.4.peg.2228"/>
<evidence type="ECO:0000256" key="8">
    <source>
        <dbReference type="ARBA" id="ARBA00022840"/>
    </source>
</evidence>
<dbReference type="Pfam" id="PF03483">
    <property type="entry name" value="B3_4"/>
    <property type="match status" value="1"/>
</dbReference>
<evidence type="ECO:0000256" key="1">
    <source>
        <dbReference type="ARBA" id="ARBA00001946"/>
    </source>
</evidence>
<dbReference type="InterPro" id="IPR022918">
    <property type="entry name" value="Phe_tRNA_ligase_beta2_arc"/>
</dbReference>
<dbReference type="InterPro" id="IPR041616">
    <property type="entry name" value="PheRS_beta_core"/>
</dbReference>
<protein>
    <recommendedName>
        <fullName evidence="12">Phenylalanine--tRNA ligase beta subunit</fullName>
        <ecNumber evidence="12">6.1.1.20</ecNumber>
    </recommendedName>
    <alternativeName>
        <fullName evidence="12">Phenylalanyl-tRNA synthetase beta subunit</fullName>
        <shortName evidence="12">PheRS</shortName>
    </alternativeName>
</protein>
<dbReference type="GO" id="GO:0009328">
    <property type="term" value="C:phenylalanine-tRNA ligase complex"/>
    <property type="evidence" value="ECO:0007669"/>
    <property type="project" value="TreeGrafter"/>
</dbReference>
<reference evidence="15 17" key="2">
    <citation type="submission" date="2016-10" db="EMBL/GenBank/DDBJ databases">
        <authorList>
            <person name="de Groot N.N."/>
        </authorList>
    </citation>
    <scope>NUCLEOTIDE SEQUENCE [LARGE SCALE GENOMIC DNA]</scope>
    <source>
        <strain evidence="15 17">OGL-20</strain>
    </source>
</reference>
<evidence type="ECO:0000256" key="6">
    <source>
        <dbReference type="ARBA" id="ARBA00022723"/>
    </source>
</evidence>
<proteinExistence type="inferred from homology"/>
<evidence type="ECO:0000256" key="7">
    <source>
        <dbReference type="ARBA" id="ARBA00022741"/>
    </source>
</evidence>
<dbReference type="InterPro" id="IPR045864">
    <property type="entry name" value="aa-tRNA-synth_II/BPL/LPL"/>
</dbReference>
<dbReference type="RefSeq" id="WP_055430232.1">
    <property type="nucleotide sequence ID" value="NZ_FOIW01000001.1"/>
</dbReference>
<dbReference type="EMBL" id="FOIW01000001">
    <property type="protein sequence ID" value="SEV96311.1"/>
    <property type="molecule type" value="Genomic_DNA"/>
</dbReference>
<evidence type="ECO:0000313" key="16">
    <source>
        <dbReference type="Proteomes" id="UP000051862"/>
    </source>
</evidence>
<dbReference type="GO" id="GO:0000287">
    <property type="term" value="F:magnesium ion binding"/>
    <property type="evidence" value="ECO:0007669"/>
    <property type="project" value="InterPro"/>
</dbReference>
<evidence type="ECO:0000313" key="17">
    <source>
        <dbReference type="Proteomes" id="UP000182125"/>
    </source>
</evidence>
<dbReference type="AlphaFoldDB" id="A0A0Q2M0F9"/>
<dbReference type="Pfam" id="PF17759">
    <property type="entry name" value="tRNA_synthFbeta"/>
    <property type="match status" value="1"/>
</dbReference>
<dbReference type="CDD" id="cd00769">
    <property type="entry name" value="PheRS_beta_core"/>
    <property type="match status" value="1"/>
</dbReference>
<dbReference type="GO" id="GO:0006432">
    <property type="term" value="P:phenylalanyl-tRNA aminoacylation"/>
    <property type="evidence" value="ECO:0007669"/>
    <property type="project" value="UniProtKB-UniRule"/>
</dbReference>
<gene>
    <name evidence="12" type="primary">pheT</name>
    <name evidence="14" type="ORF">AMR53_10615</name>
    <name evidence="15" type="ORF">SAMN05216170_1124</name>
</gene>
<evidence type="ECO:0000313" key="14">
    <source>
        <dbReference type="EMBL" id="KQH81537.1"/>
    </source>
</evidence>
<feature type="binding site" evidence="12">
    <location>
        <position position="337"/>
    </location>
    <ligand>
        <name>Mg(2+)</name>
        <dbReference type="ChEBI" id="CHEBI:18420"/>
        <note>shared with alpha subunit</note>
    </ligand>
</feature>
<comment type="cofactor">
    <cofactor evidence="1 12">
        <name>Mg(2+)</name>
        <dbReference type="ChEBI" id="CHEBI:18420"/>
    </cofactor>
</comment>
<dbReference type="FunFam" id="3.30.56.10:FF:000011">
    <property type="entry name" value="Phenylalanine--tRNA ligase beta subunit"/>
    <property type="match status" value="1"/>
</dbReference>
<comment type="subcellular location">
    <subcellularLocation>
        <location evidence="2 12">Cytoplasm</location>
    </subcellularLocation>
</comment>
<dbReference type="PANTHER" id="PTHR10947">
    <property type="entry name" value="PHENYLALANYL-TRNA SYNTHETASE BETA CHAIN AND LEUCINE-RICH REPEAT-CONTAINING PROTEIN 47"/>
    <property type="match status" value="1"/>
</dbReference>
<evidence type="ECO:0000256" key="10">
    <source>
        <dbReference type="ARBA" id="ARBA00022917"/>
    </source>
</evidence>
<evidence type="ECO:0000313" key="15">
    <source>
        <dbReference type="EMBL" id="SEV96311.1"/>
    </source>
</evidence>
<dbReference type="InterPro" id="IPR009061">
    <property type="entry name" value="DNA-bd_dom_put_sf"/>
</dbReference>
<comment type="similarity">
    <text evidence="3 12">Belongs to the phenylalanyl-tRNA synthetase beta subunit family. Type 2 subfamily.</text>
</comment>
<dbReference type="OrthoDB" id="10073at2157"/>
<dbReference type="InterPro" id="IPR005146">
    <property type="entry name" value="B3/B4_tRNA-bd"/>
</dbReference>
<dbReference type="Gene3D" id="3.50.40.10">
    <property type="entry name" value="Phenylalanyl-trna Synthetase, Chain B, domain 3"/>
    <property type="match status" value="1"/>
</dbReference>
<evidence type="ECO:0000256" key="4">
    <source>
        <dbReference type="ARBA" id="ARBA00022490"/>
    </source>
</evidence>
<dbReference type="GO" id="GO:0003723">
    <property type="term" value="F:RNA binding"/>
    <property type="evidence" value="ECO:0007669"/>
    <property type="project" value="InterPro"/>
</dbReference>
<feature type="binding site" evidence="12">
    <location>
        <position position="331"/>
    </location>
    <ligand>
        <name>Mg(2+)</name>
        <dbReference type="ChEBI" id="CHEBI:18420"/>
        <note>shared with alpha subunit</note>
    </ligand>
</feature>
<dbReference type="STRING" id="277988.SAMN05216170_1124"/>
<dbReference type="SUPFAM" id="SSF46955">
    <property type="entry name" value="Putative DNA-binding domain"/>
    <property type="match status" value="2"/>
</dbReference>
<dbReference type="SUPFAM" id="SSF56037">
    <property type="entry name" value="PheT/TilS domain"/>
    <property type="match status" value="1"/>
</dbReference>
<dbReference type="GO" id="GO:0005524">
    <property type="term" value="F:ATP binding"/>
    <property type="evidence" value="ECO:0007669"/>
    <property type="project" value="UniProtKB-UniRule"/>
</dbReference>
<dbReference type="Proteomes" id="UP000182125">
    <property type="component" value="Unassembled WGS sequence"/>
</dbReference>
<dbReference type="InterPro" id="IPR045060">
    <property type="entry name" value="Phe-tRNA-ligase_IIc_bsu"/>
</dbReference>
<dbReference type="HAMAP" id="MF_00284">
    <property type="entry name" value="Phe_tRNA_synth_beta2"/>
    <property type="match status" value="1"/>
</dbReference>
<dbReference type="GO" id="GO:0004826">
    <property type="term" value="F:phenylalanine-tRNA ligase activity"/>
    <property type="evidence" value="ECO:0007669"/>
    <property type="project" value="UniProtKB-UniRule"/>
</dbReference>
<dbReference type="Gene3D" id="3.30.56.10">
    <property type="match status" value="2"/>
</dbReference>
<evidence type="ECO:0000256" key="5">
    <source>
        <dbReference type="ARBA" id="ARBA00022598"/>
    </source>
</evidence>
<dbReference type="PANTHER" id="PTHR10947:SF0">
    <property type="entry name" value="PHENYLALANINE--TRNA LIGASE BETA SUBUNIT"/>
    <property type="match status" value="1"/>
</dbReference>
<dbReference type="FunFam" id="3.30.930.10:FF:000132">
    <property type="entry name" value="Phenylalanine--tRNA ligase beta subunit"/>
    <property type="match status" value="1"/>
</dbReference>
<dbReference type="PROSITE" id="PS51483">
    <property type="entry name" value="B5"/>
    <property type="match status" value="1"/>
</dbReference>
<feature type="binding site" evidence="12">
    <location>
        <position position="340"/>
    </location>
    <ligand>
        <name>Mg(2+)</name>
        <dbReference type="ChEBI" id="CHEBI:18420"/>
        <note>shared with alpha subunit</note>
    </ligand>
</feature>
<keyword evidence="8 12" id="KW-0067">ATP-binding</keyword>
<dbReference type="EC" id="6.1.1.20" evidence="12"/>
<evidence type="ECO:0000256" key="12">
    <source>
        <dbReference type="HAMAP-Rule" id="MF_00284"/>
    </source>
</evidence>
<reference evidence="14 16" key="1">
    <citation type="submission" date="2015-08" db="EMBL/GenBank/DDBJ databases">
        <title>Thermococcus thioreducens DSM 14981 genome sequencing.</title>
        <authorList>
            <person name="Hong S.-J."/>
            <person name="Kim M.-C."/>
            <person name="Shin J.-H."/>
        </authorList>
    </citation>
    <scope>NUCLEOTIDE SEQUENCE [LARGE SCALE GENOMIC DNA]</scope>
    <source>
        <strain evidence="14 16">DSM 14981</strain>
    </source>
</reference>
<keyword evidence="11 12" id="KW-0030">Aminoacyl-tRNA synthetase</keyword>
<feature type="binding site" evidence="12">
    <location>
        <position position="341"/>
    </location>
    <ligand>
        <name>Mg(2+)</name>
        <dbReference type="ChEBI" id="CHEBI:18420"/>
        <note>shared with alpha subunit</note>
    </ligand>
</feature>
<keyword evidence="5 12" id="KW-0436">Ligase</keyword>
<organism evidence="14 16">
    <name type="scientific">Thermococcus thioreducens</name>
    <dbReference type="NCBI Taxonomy" id="277988"/>
    <lineage>
        <taxon>Archaea</taxon>
        <taxon>Methanobacteriati</taxon>
        <taxon>Methanobacteriota</taxon>
        <taxon>Thermococci</taxon>
        <taxon>Thermococcales</taxon>
        <taxon>Thermococcaceae</taxon>
        <taxon>Thermococcus</taxon>
    </lineage>
</organism>
<evidence type="ECO:0000256" key="3">
    <source>
        <dbReference type="ARBA" id="ARBA00007438"/>
    </source>
</evidence>
<keyword evidence="9 12" id="KW-0460">Magnesium</keyword>
<dbReference type="NCBIfam" id="TIGR00471">
    <property type="entry name" value="pheT_arch"/>
    <property type="match status" value="1"/>
</dbReference>
<evidence type="ECO:0000259" key="13">
    <source>
        <dbReference type="PROSITE" id="PS51483"/>
    </source>
</evidence>
<keyword evidence="10 12" id="KW-0648">Protein biosynthesis</keyword>
<dbReference type="InterPro" id="IPR005147">
    <property type="entry name" value="tRNA_synthase_B5-dom"/>
</dbReference>
<evidence type="ECO:0000256" key="2">
    <source>
        <dbReference type="ARBA" id="ARBA00004496"/>
    </source>
</evidence>
<comment type="subunit">
    <text evidence="12">Tetramer of two alpha and two beta subunits.</text>
</comment>
<keyword evidence="7 12" id="KW-0547">Nucleotide-binding</keyword>
<dbReference type="SMART" id="SM00874">
    <property type="entry name" value="B5"/>
    <property type="match status" value="1"/>
</dbReference>
<evidence type="ECO:0000256" key="9">
    <source>
        <dbReference type="ARBA" id="ARBA00022842"/>
    </source>
</evidence>
<sequence length="568" mass="65401">MPKFDVSKADLERLVGKEFSVEEWEDLFLYAKCELDDVWEENGEIYFKADSKDTNRPDLWSAEGIARQIRFALGLEKGLPKYEVEKSDVTVYVDEKLKEIRPYGVYAIVEGLSLDEEALKQMINLQEKVALTFGRRRREVAIGIFDFDRVKPPIYYRAAEKTEKFVPLGFDEELTLEEILERHEKGREYGHLIRDKPYYPLLVDSEGKVLSMPPIINSEITGRVTTETKNVFVDVTGWDLDKIMLALNVVVTALAERGGRIKSVKVVYPDFEIETPDLTPKEFEVELDYIKRLTGLELGDEDIKNLLERMMYQVELTDGKAKLLYPAFRDDIMHARDVLEDVLIAYGYNEIEPEEPELAVQGRGDKFVEFEDAVRELMVGFGLQEVMTFNLTNREAQYGKMRIEAGRDYSMHPPGELVEIENPISPKWSALRVWLTPSLLDFLAQNTHEEYPQRIFEVGKVTLIDESRETKTVSESKLAVALAHPRVTFTEAKEILESVMRHLGFEYVLEEIEHPSFIEGRVGRIVVDGKVIGIIGEIHPAVLENWGIEMPVAAFELFLRPLYREPYL</sequence>
<name>A0A0Q2M0F9_9EURY</name>
<feature type="domain" description="B5" evidence="13">
    <location>
        <begin position="278"/>
        <end position="353"/>
    </location>
</feature>
<dbReference type="InterPro" id="IPR004531">
    <property type="entry name" value="Phe-tRNA-synth_IIc_bsu_arc_euk"/>
</dbReference>
<comment type="catalytic activity">
    <reaction evidence="12">
        <text>tRNA(Phe) + L-phenylalanine + ATP = L-phenylalanyl-tRNA(Phe) + AMP + diphosphate + H(+)</text>
        <dbReference type="Rhea" id="RHEA:19413"/>
        <dbReference type="Rhea" id="RHEA-COMP:9668"/>
        <dbReference type="Rhea" id="RHEA-COMP:9699"/>
        <dbReference type="ChEBI" id="CHEBI:15378"/>
        <dbReference type="ChEBI" id="CHEBI:30616"/>
        <dbReference type="ChEBI" id="CHEBI:33019"/>
        <dbReference type="ChEBI" id="CHEBI:58095"/>
        <dbReference type="ChEBI" id="CHEBI:78442"/>
        <dbReference type="ChEBI" id="CHEBI:78531"/>
        <dbReference type="ChEBI" id="CHEBI:456215"/>
        <dbReference type="EC" id="6.1.1.20"/>
    </reaction>
</comment>
<dbReference type="EMBL" id="LIXN01000021">
    <property type="protein sequence ID" value="KQH81537.1"/>
    <property type="molecule type" value="Genomic_DNA"/>
</dbReference>
<dbReference type="Pfam" id="PF03484">
    <property type="entry name" value="B5"/>
    <property type="match status" value="1"/>
</dbReference>
<dbReference type="FunFam" id="3.50.40.10:FF:000003">
    <property type="entry name" value="Phenylalanine--tRNA ligase beta subunit"/>
    <property type="match status" value="1"/>
</dbReference>
<accession>A0A0Q2M0F9</accession>
<dbReference type="Gene3D" id="3.30.930.10">
    <property type="entry name" value="Bira Bifunctional Protein, Domain 2"/>
    <property type="match status" value="1"/>
</dbReference>